<dbReference type="GO" id="GO:0000049">
    <property type="term" value="F:tRNA binding"/>
    <property type="evidence" value="ECO:0007669"/>
    <property type="project" value="UniProtKB-UniRule"/>
</dbReference>
<dbReference type="GO" id="GO:1990112">
    <property type="term" value="C:RQC complex"/>
    <property type="evidence" value="ECO:0007669"/>
    <property type="project" value="TreeGrafter"/>
</dbReference>
<dbReference type="Proteomes" id="UP000256329">
    <property type="component" value="Unassembled WGS sequence"/>
</dbReference>
<dbReference type="GO" id="GO:0043023">
    <property type="term" value="F:ribosomal large subunit binding"/>
    <property type="evidence" value="ECO:0007669"/>
    <property type="project" value="UniProtKB-UniRule"/>
</dbReference>
<evidence type="ECO:0000256" key="2">
    <source>
        <dbReference type="ARBA" id="ARBA00022730"/>
    </source>
</evidence>
<keyword evidence="2 5" id="KW-0699">rRNA-binding</keyword>
<name>A0A3D8P627_9THEO</name>
<comment type="function">
    <text evidence="5">Key component of the ribosome quality control system (RQC), a ribosome-associated complex that mediates the extraction of incompletely synthesized nascent chains from stalled ribosomes and their subsequent degradation. RqcH recruits Ala-charged tRNA, and with RqcP directs the elongation of stalled nascent chains on 50S ribosomal subunits, leading to non-templated C-terminal alanine extensions (Ala tail). The Ala tail promotes nascent chain degradation. May add between 1 and at least 8 Ala residues. Binds to stalled 50S ribosomal subunits.</text>
</comment>
<reference evidence="8 9" key="1">
    <citation type="submission" date="2018-08" db="EMBL/GenBank/DDBJ databases">
        <title>Form III RuBisCO-mediated autotrophy in Thermodesulfobium bacteria.</title>
        <authorList>
            <person name="Toshchakov S.V."/>
            <person name="Kublanov I.V."/>
            <person name="Frolov E."/>
            <person name="Bonch-Osmolovskaya E.A."/>
            <person name="Tourova T.P."/>
            <person name="Chernych N.A."/>
            <person name="Lebedinsky A.V."/>
        </authorList>
    </citation>
    <scope>NUCLEOTIDE SEQUENCE [LARGE SCALE GENOMIC DNA]</scope>
    <source>
        <strain evidence="8 9">SR</strain>
    </source>
</reference>
<evidence type="ECO:0000256" key="3">
    <source>
        <dbReference type="ARBA" id="ARBA00022884"/>
    </source>
</evidence>
<keyword evidence="4 5" id="KW-0648">Protein biosynthesis</keyword>
<proteinExistence type="inferred from homology"/>
<organism evidence="8 9">
    <name type="scientific">Ammonifex thiophilus</name>
    <dbReference type="NCBI Taxonomy" id="444093"/>
    <lineage>
        <taxon>Bacteria</taxon>
        <taxon>Bacillati</taxon>
        <taxon>Bacillota</taxon>
        <taxon>Clostridia</taxon>
        <taxon>Thermoanaerobacterales</taxon>
        <taxon>Thermoanaerobacteraceae</taxon>
        <taxon>Ammonifex</taxon>
    </lineage>
</organism>
<dbReference type="PANTHER" id="PTHR15239:SF6">
    <property type="entry name" value="RIBOSOME QUALITY CONTROL COMPLEX SUBUNIT NEMF"/>
    <property type="match status" value="1"/>
</dbReference>
<feature type="coiled-coil region" evidence="5">
    <location>
        <begin position="473"/>
        <end position="523"/>
    </location>
</feature>
<protein>
    <recommendedName>
        <fullName evidence="5">Rqc2 homolog RqcH</fullName>
        <shortName evidence="5">RqcH</shortName>
    </recommendedName>
</protein>
<dbReference type="EMBL" id="QSLN01000003">
    <property type="protein sequence ID" value="RDV83967.1"/>
    <property type="molecule type" value="Genomic_DNA"/>
</dbReference>
<dbReference type="AlphaFoldDB" id="A0A3D8P627"/>
<keyword evidence="3 5" id="KW-0694">RNA-binding</keyword>
<evidence type="ECO:0000256" key="4">
    <source>
        <dbReference type="ARBA" id="ARBA00022917"/>
    </source>
</evidence>
<sequence length="659" mass="74072">MVLSSTGSPTAASPVKLSRIMAFSSFPSTSTRTSTKSARLSSTRTTLPGRRRRRAVDTIVRQLLFSLYFSRSPSIFSGGKKLPFDGLTLNRIVQELKRELVGGRIERIYQPTELELLFIVRLQGKKQNLWLSAQANAPRVHLTALKERPSSRSSGFLTLLRRHLEGGRIVALEQPGLERILHLDIANFDELKRPVNYRLVVEIMGKHSNIILLDPGEGKILDGIKRYSHALSRYREVLPGRPYRAPQTDKLDPRGLPEEDFFAATLSSLPPATPLSKALQQRFQGLGLATAREVVLRAGLEEELLLEECGLYELRKLFLALKELVTEVTEGKSLPTLALEEGKPIEFFPFVPLSFPGQREHGSMNEVVDRFYTLRSEAQRLDLLRQQLARKIGRRIEQAEKRLGALNTLLEEKDPEKFRLWGELILANLHRLAPGMEEAVLENYHEPGSPPVTVPLCPSLTPVECAQRYFELYRRTKKARDTAQVEKEKLEEELAYLASVATALSQAEKLEELEDIAAEIEEEETGRPTSSRLEAPHPLKFVSPSGFTVWVGKNNRQNEYVTFKLASPDDLWLHARGVPGAHVVLKTGGKDPAPEDLHFAATLAAYFSQARQSAQVPVDYTRRANVRRPAGSRPGLVTYTQEQTLFVKPEEAKSTFSRP</sequence>
<keyword evidence="9" id="KW-1185">Reference proteome</keyword>
<dbReference type="InterPro" id="IPR008532">
    <property type="entry name" value="NFACT_RNA-bd"/>
</dbReference>
<dbReference type="GO" id="GO:0072344">
    <property type="term" value="P:rescue of stalled ribosome"/>
    <property type="evidence" value="ECO:0007669"/>
    <property type="project" value="UniProtKB-UniRule"/>
</dbReference>
<evidence type="ECO:0000313" key="9">
    <source>
        <dbReference type="Proteomes" id="UP000256329"/>
    </source>
</evidence>
<dbReference type="Pfam" id="PF05833">
    <property type="entry name" value="NFACT_N"/>
    <property type="match status" value="1"/>
</dbReference>
<comment type="subunit">
    <text evidence="5">Associates with stalled 50S ribosomal subunits. Binds to RqcP.</text>
</comment>
<dbReference type="Gene3D" id="2.30.310.10">
    <property type="entry name" value="ibrinogen binding protein from staphylococcus aureus domain"/>
    <property type="match status" value="1"/>
</dbReference>
<keyword evidence="1 5" id="KW-0820">tRNA-binding</keyword>
<evidence type="ECO:0000256" key="1">
    <source>
        <dbReference type="ARBA" id="ARBA00022555"/>
    </source>
</evidence>
<feature type="region of interest" description="Disordered" evidence="6">
    <location>
        <begin position="27"/>
        <end position="48"/>
    </location>
</feature>
<gene>
    <name evidence="5" type="primary">rqcH</name>
    <name evidence="8" type="ORF">DXX99_03800</name>
</gene>
<evidence type="ECO:0000256" key="5">
    <source>
        <dbReference type="HAMAP-Rule" id="MF_00844"/>
    </source>
</evidence>
<dbReference type="InterPro" id="IPR043682">
    <property type="entry name" value="RqcH_bacterial"/>
</dbReference>
<keyword evidence="5" id="KW-0175">Coiled coil</keyword>
<dbReference type="PANTHER" id="PTHR15239">
    <property type="entry name" value="NUCLEAR EXPORT MEDIATOR FACTOR NEMF"/>
    <property type="match status" value="1"/>
</dbReference>
<dbReference type="InterPro" id="IPR051608">
    <property type="entry name" value="RQC_Subunit_NEMF"/>
</dbReference>
<feature type="domain" description="NFACT RNA-binding" evidence="7">
    <location>
        <begin position="541"/>
        <end position="631"/>
    </location>
</feature>
<evidence type="ECO:0000313" key="8">
    <source>
        <dbReference type="EMBL" id="RDV83967.1"/>
    </source>
</evidence>
<dbReference type="GO" id="GO:0019843">
    <property type="term" value="F:rRNA binding"/>
    <property type="evidence" value="ECO:0007669"/>
    <property type="project" value="UniProtKB-UniRule"/>
</dbReference>
<dbReference type="HAMAP" id="MF_00844_B">
    <property type="entry name" value="RqcH_B"/>
    <property type="match status" value="1"/>
</dbReference>
<accession>A0A3D8P627</accession>
<comment type="similarity">
    <text evidence="5">Belongs to the NEMF family.</text>
</comment>
<evidence type="ECO:0000256" key="6">
    <source>
        <dbReference type="SAM" id="MobiDB-lite"/>
    </source>
</evidence>
<dbReference type="Pfam" id="PF05670">
    <property type="entry name" value="NFACT-R_1"/>
    <property type="match status" value="1"/>
</dbReference>
<evidence type="ECO:0000259" key="7">
    <source>
        <dbReference type="Pfam" id="PF05670"/>
    </source>
</evidence>
<comment type="caution">
    <text evidence="8">The sequence shown here is derived from an EMBL/GenBank/DDBJ whole genome shotgun (WGS) entry which is preliminary data.</text>
</comment>
<dbReference type="FunFam" id="2.30.310.10:FF:000004">
    <property type="entry name" value="Fibronectin-binding protein A"/>
    <property type="match status" value="1"/>
</dbReference>